<organism evidence="1 2">
    <name type="scientific">Celeribacter ethanolicus</name>
    <dbReference type="NCBI Taxonomy" id="1758178"/>
    <lineage>
        <taxon>Bacteria</taxon>
        <taxon>Pseudomonadati</taxon>
        <taxon>Pseudomonadota</taxon>
        <taxon>Alphaproteobacteria</taxon>
        <taxon>Rhodobacterales</taxon>
        <taxon>Roseobacteraceae</taxon>
        <taxon>Celeribacter</taxon>
    </lineage>
</organism>
<name>A0A291GFQ9_9RHOB</name>
<dbReference type="KEGG" id="ceh:CEW89_18395"/>
<evidence type="ECO:0000313" key="2">
    <source>
        <dbReference type="Proteomes" id="UP000217935"/>
    </source>
</evidence>
<dbReference type="EMBL" id="CP022196">
    <property type="protein sequence ID" value="ATG49373.1"/>
    <property type="molecule type" value="Genomic_DNA"/>
</dbReference>
<dbReference type="Proteomes" id="UP000217935">
    <property type="component" value="Chromosome"/>
</dbReference>
<protein>
    <submittedName>
        <fullName evidence="1">Uncharacterized protein</fullName>
    </submittedName>
</protein>
<dbReference type="OrthoDB" id="1436757at2"/>
<reference evidence="1 2" key="1">
    <citation type="submission" date="2017-06" db="EMBL/GenBank/DDBJ databases">
        <title>Celeribacter sp. TSPH2 complete genome sequence.</title>
        <authorList>
            <person name="Woo J.-H."/>
            <person name="Kim H.-S."/>
        </authorList>
    </citation>
    <scope>NUCLEOTIDE SEQUENCE [LARGE SCALE GENOMIC DNA]</scope>
    <source>
        <strain evidence="1 2">TSPH2</strain>
    </source>
</reference>
<sequence>MADIDGFSDAISHSNGKTELDLLIAVVWFLTETSGEPTEFDSACDFLEANGIRHNINRSRLKGRLTKDKRISAPKGKPISIAAPTRKELQEEYGKYIPATPPKPKFGFLGEEILEAQSETLKSLNVQLNLAFEHEMFDCTAVMMRRIMESLLIKAFSKNKARDEISDGKNLRGLEDIIIQTTKTDAFHLARGSEKTMRAVKSIGDKGAHSPNYSITRSDIANLATDFRALIADLVAA</sequence>
<dbReference type="AlphaFoldDB" id="A0A291GFQ9"/>
<gene>
    <name evidence="1" type="ORF">CEW89_18395</name>
</gene>
<proteinExistence type="predicted"/>
<dbReference type="RefSeq" id="WP_096806882.1">
    <property type="nucleotide sequence ID" value="NZ_CP022196.1"/>
</dbReference>
<evidence type="ECO:0000313" key="1">
    <source>
        <dbReference type="EMBL" id="ATG49373.1"/>
    </source>
</evidence>
<keyword evidence="2" id="KW-1185">Reference proteome</keyword>
<accession>A0A291GFQ9</accession>